<name>A0ABD6A2L8_9EURY</name>
<comment type="caution">
    <text evidence="2">The sequence shown here is derived from an EMBL/GenBank/DDBJ whole genome shotgun (WGS) entry which is preliminary data.</text>
</comment>
<evidence type="ECO:0000313" key="1">
    <source>
        <dbReference type="EMBL" id="MFC7253770.1"/>
    </source>
</evidence>
<dbReference type="GeneID" id="96955298"/>
<keyword evidence="3" id="KW-1185">Reference proteome</keyword>
<dbReference type="Proteomes" id="UP001596434">
    <property type="component" value="Unassembled WGS sequence"/>
</dbReference>
<gene>
    <name evidence="1" type="ORF">ACFQKE_00335</name>
    <name evidence="2" type="ORF">ACFQKE_16570</name>
</gene>
<sequence length="62" mass="6965">MTDPTTNAALRRAYEEHRVVRVVSSDPPADERVDGSIWYRSDNDEFRAQVNGTLVTLNTTAV</sequence>
<dbReference type="AlphaFoldDB" id="A0ABD6A2L8"/>
<reference evidence="3" key="2">
    <citation type="journal article" date="2019" name="Int. J. Syst. Evol. Microbiol.">
        <title>The Global Catalogue of Microorganisms (GCM) 10K type strain sequencing project: providing services to taxonomists for standard genome sequencing and annotation.</title>
        <authorList>
            <consortium name="The Broad Institute Genomics Platform"/>
            <consortium name="The Broad Institute Genome Sequencing Center for Infectious Disease"/>
            <person name="Wu L."/>
            <person name="Ma J."/>
        </authorList>
    </citation>
    <scope>NUCLEOTIDE SEQUENCE [LARGE SCALE GENOMIC DNA]</scope>
    <source>
        <strain evidence="3">GX21</strain>
    </source>
</reference>
<dbReference type="EMBL" id="JBHTAT010000001">
    <property type="protein sequence ID" value="MFC7253770.1"/>
    <property type="molecule type" value="Genomic_DNA"/>
</dbReference>
<evidence type="ECO:0000313" key="2">
    <source>
        <dbReference type="EMBL" id="MFC7256901.1"/>
    </source>
</evidence>
<evidence type="ECO:0000313" key="3">
    <source>
        <dbReference type="Proteomes" id="UP001596434"/>
    </source>
</evidence>
<accession>A0ABD6A2L8</accession>
<reference evidence="2" key="1">
    <citation type="journal article" date="2014" name="Int. J. Syst. Evol. Microbiol.">
        <title>Complete genome sequence of Corynebacterium casei LMG S-19264T (=DSM 44701T), isolated from a smear-ripened cheese.</title>
        <authorList>
            <consortium name="US DOE Joint Genome Institute (JGI-PGF)"/>
            <person name="Walter F."/>
            <person name="Albersmeier A."/>
            <person name="Kalinowski J."/>
            <person name="Ruckert C."/>
        </authorList>
    </citation>
    <scope>NUCLEOTIDE SEQUENCE [LARGE SCALE GENOMIC DNA]</scope>
    <source>
        <strain evidence="2">CGMCC 4.163</strain>
    </source>
</reference>
<reference evidence="2" key="3">
    <citation type="submission" date="2024-09" db="EMBL/GenBank/DDBJ databases">
        <authorList>
            <person name="Sun Q."/>
        </authorList>
    </citation>
    <scope>NUCLEOTIDE SEQUENCE</scope>
    <source>
        <strain evidence="2">CGMCC 4.163</strain>
    </source>
</reference>
<organism evidence="2 3">
    <name type="scientific">Haloplanus litoreus</name>
    <dbReference type="NCBI Taxonomy" id="767515"/>
    <lineage>
        <taxon>Archaea</taxon>
        <taxon>Methanobacteriati</taxon>
        <taxon>Methanobacteriota</taxon>
        <taxon>Stenosarchaea group</taxon>
        <taxon>Halobacteria</taxon>
        <taxon>Halobacteriales</taxon>
        <taxon>Haloferacaceae</taxon>
        <taxon>Haloplanus</taxon>
    </lineage>
</organism>
<dbReference type="RefSeq" id="WP_379701802.1">
    <property type="nucleotide sequence ID" value="NZ_JBHTAT010000001.1"/>
</dbReference>
<proteinExistence type="predicted"/>
<dbReference type="EMBL" id="JBHTAT010000001">
    <property type="protein sequence ID" value="MFC7256901.1"/>
    <property type="molecule type" value="Genomic_DNA"/>
</dbReference>
<protein>
    <submittedName>
        <fullName evidence="2">Uncharacterized protein</fullName>
    </submittedName>
</protein>